<evidence type="ECO:0000313" key="1">
    <source>
        <dbReference type="EMBL" id="CAG8393571.1"/>
    </source>
</evidence>
<reference evidence="1" key="1">
    <citation type="submission" date="2021-07" db="EMBL/GenBank/DDBJ databases">
        <authorList>
            <person name="Branca A.L. A."/>
        </authorList>
    </citation>
    <scope>NUCLEOTIDE SEQUENCE</scope>
</reference>
<dbReference type="OrthoDB" id="5361958at2759"/>
<sequence>MWLFGLRWYSKVWKNYLSSLVGPFLLTLLFPSALHPHFIFTPVHDPVFPCTIQKCSSQLDMSSPMPSPIRLSPQIANLQQNSPYLDIYTNAPISPLRTRQNTEHTGLVGSHSHPEPKRWENPGAWGARHINDSAPFTLWDEANRKYRLPTREENAWIRRQFGNGDWKHNGWLMRIETASPPQPIPFTLGAMPVLFVPPGAPLQEPMPSGPWPNPRLPDPCPGVRWPRMVNPTKSQRIAILEAISQLANVRAAIFLPFWTIFELETGDGRTYPRLSLPGTVGGRTALYHHHDLPFFKTMRSLTRPRIIQPSEASSLSPAVHDTANYLRRSTLTPGCRVESGFEVPSPGSQPANAATTCGVKIRNIAGEERLTVAVAHHGFLSSNDVYHPQVNGGDLIGQVVDTRPELDVALVELTPAASFSFTNVCYFQAETPTRLLESASIVLGSWCEIDGMSSGLFSMMNSGVYDKRPPRPVGHPEIPFSEWQTNSVNTVFGNIEGSISDGVCGAPMVDVDSGGVAGFFHLFNGFFATCATLDDLIAEGWGLV</sequence>
<comment type="caution">
    <text evidence="1">The sequence shown here is derived from an EMBL/GenBank/DDBJ whole genome shotgun (WGS) entry which is preliminary data.</text>
</comment>
<dbReference type="Proteomes" id="UP001152646">
    <property type="component" value="Unassembled WGS sequence"/>
</dbReference>
<protein>
    <submittedName>
        <fullName evidence="1">Uncharacterized protein</fullName>
    </submittedName>
</protein>
<organism evidence="1 2">
    <name type="scientific">Penicillium salamii</name>
    <dbReference type="NCBI Taxonomy" id="1612424"/>
    <lineage>
        <taxon>Eukaryota</taxon>
        <taxon>Fungi</taxon>
        <taxon>Dikarya</taxon>
        <taxon>Ascomycota</taxon>
        <taxon>Pezizomycotina</taxon>
        <taxon>Eurotiomycetes</taxon>
        <taxon>Eurotiomycetidae</taxon>
        <taxon>Eurotiales</taxon>
        <taxon>Aspergillaceae</taxon>
        <taxon>Penicillium</taxon>
    </lineage>
</organism>
<evidence type="ECO:0000313" key="2">
    <source>
        <dbReference type="Proteomes" id="UP001152646"/>
    </source>
</evidence>
<dbReference type="EMBL" id="CAJVPA010000196">
    <property type="protein sequence ID" value="CAG8393571.1"/>
    <property type="molecule type" value="Genomic_DNA"/>
</dbReference>
<accession>A0A9W4NPN0</accession>
<name>A0A9W4NPN0_9EURO</name>
<proteinExistence type="predicted"/>
<dbReference type="AlphaFoldDB" id="A0A9W4NPN0"/>
<gene>
    <name evidence="1" type="ORF">PSALAMII_LOCUS7332</name>
</gene>
<dbReference type="InterPro" id="IPR009003">
    <property type="entry name" value="Peptidase_S1_PA"/>
</dbReference>
<dbReference type="SUPFAM" id="SSF50494">
    <property type="entry name" value="Trypsin-like serine proteases"/>
    <property type="match status" value="1"/>
</dbReference>